<dbReference type="InterPro" id="IPR027389">
    <property type="entry name" value="B_mannosylTrfase_Bre-3/Egh"/>
</dbReference>
<feature type="transmembrane region" description="Helical" evidence="1">
    <location>
        <begin position="311"/>
        <end position="332"/>
    </location>
</feature>
<feature type="transmembrane region" description="Helical" evidence="1">
    <location>
        <begin position="377"/>
        <end position="406"/>
    </location>
</feature>
<dbReference type="GO" id="GO:0019187">
    <property type="term" value="F:beta-1,4-mannosyltransferase activity"/>
    <property type="evidence" value="ECO:0007669"/>
    <property type="project" value="InterPro"/>
</dbReference>
<feature type="transmembrane region" description="Helical" evidence="1">
    <location>
        <begin position="6"/>
        <end position="28"/>
    </location>
</feature>
<dbReference type="InterPro" id="IPR001173">
    <property type="entry name" value="Glyco_trans_2-like"/>
</dbReference>
<dbReference type="EMBL" id="CAJNOC010000391">
    <property type="protein sequence ID" value="CAF0754540.1"/>
    <property type="molecule type" value="Genomic_DNA"/>
</dbReference>
<evidence type="ECO:0000313" key="3">
    <source>
        <dbReference type="EMBL" id="CAF0754540.1"/>
    </source>
</evidence>
<evidence type="ECO:0000256" key="1">
    <source>
        <dbReference type="SAM" id="Phobius"/>
    </source>
</evidence>
<proteinExistence type="predicted"/>
<reference evidence="3" key="1">
    <citation type="submission" date="2021-02" db="EMBL/GenBank/DDBJ databases">
        <authorList>
            <person name="Nowell W R."/>
        </authorList>
    </citation>
    <scope>NUCLEOTIDE SEQUENCE</scope>
    <source>
        <strain evidence="3">Ploen Becks lab</strain>
    </source>
</reference>
<dbReference type="GO" id="GO:0005737">
    <property type="term" value="C:cytoplasm"/>
    <property type="evidence" value="ECO:0007669"/>
    <property type="project" value="TreeGrafter"/>
</dbReference>
<name>A0A813PLB6_9BILA</name>
<dbReference type="Proteomes" id="UP000663879">
    <property type="component" value="Unassembled WGS sequence"/>
</dbReference>
<feature type="transmembrane region" description="Helical" evidence="1">
    <location>
        <begin position="344"/>
        <end position="365"/>
    </location>
</feature>
<gene>
    <name evidence="3" type="ORF">OXX778_LOCUS4099</name>
</gene>
<protein>
    <recommendedName>
        <fullName evidence="2">Glycosyltransferase 2-like domain-containing protein</fullName>
    </recommendedName>
</protein>
<dbReference type="PANTHER" id="PTHR16779:SF1">
    <property type="entry name" value="BETA-1,4-MANNOSYLTRANSFERASE EGH"/>
    <property type="match status" value="1"/>
</dbReference>
<evidence type="ECO:0000313" key="4">
    <source>
        <dbReference type="Proteomes" id="UP000663879"/>
    </source>
</evidence>
<evidence type="ECO:0000259" key="2">
    <source>
        <dbReference type="Pfam" id="PF13632"/>
    </source>
</evidence>
<dbReference type="AlphaFoldDB" id="A0A813PLB6"/>
<feature type="transmembrane region" description="Helical" evidence="1">
    <location>
        <begin position="40"/>
        <end position="60"/>
    </location>
</feature>
<dbReference type="Pfam" id="PF13632">
    <property type="entry name" value="Glyco_trans_2_3"/>
    <property type="match status" value="1"/>
</dbReference>
<dbReference type="OrthoDB" id="5819582at2759"/>
<comment type="caution">
    <text evidence="3">The sequence shown here is derived from an EMBL/GenBank/DDBJ whole genome shotgun (WGS) entry which is preliminary data.</text>
</comment>
<dbReference type="InterPro" id="IPR029044">
    <property type="entry name" value="Nucleotide-diphossugar_trans"/>
</dbReference>
<accession>A0A813PLB6</accession>
<organism evidence="3 4">
    <name type="scientific">Brachionus calyciflorus</name>
    <dbReference type="NCBI Taxonomy" id="104777"/>
    <lineage>
        <taxon>Eukaryota</taxon>
        <taxon>Metazoa</taxon>
        <taxon>Spiralia</taxon>
        <taxon>Gnathifera</taxon>
        <taxon>Rotifera</taxon>
        <taxon>Eurotatoria</taxon>
        <taxon>Monogononta</taxon>
        <taxon>Pseudotrocha</taxon>
        <taxon>Ploima</taxon>
        <taxon>Brachionidae</taxon>
        <taxon>Brachionus</taxon>
    </lineage>
</organism>
<keyword evidence="1" id="KW-0472">Membrane</keyword>
<keyword evidence="4" id="KW-1185">Reference proteome</keyword>
<keyword evidence="1" id="KW-1133">Transmembrane helix</keyword>
<sequence>MRKLFWVHPIIIGVLTYLLTFHVLYIFYDSTVKIPPVHHIAWILPFPYTLSCVIGLFFPYNDDYESRKKIRSFKNLYIVTVTKGSNREAVLRSWNTLKNLSDPERGIQMFVLTDEPHFFPDINCVTVPKSFQTKHAKYKARALEYFRLLKKFTDEDWVLHLDEESTIDKESLEQCVNFIEKTDYHFGQGIILYNQHQYWQRLLITVADAIRVGDDVGRFHFQYKIIHRPIFGAHGSFLLNNGAMENEITWEISGMTEDFEFALKSWLRGYRCGEILGLVREQSPQSIIDFLKQRRRWFVGIRSIKHPIPRYLIFQWICGVVCFIVTIANFAIEHFRKMQSPYWVGLIGNFSFVVFGYLYLLGVVVQDYDYGYSFKKILFHVIIAIFLVPIASFLECLSVLYGIFLVPKVFEVIKK</sequence>
<keyword evidence="1" id="KW-0812">Transmembrane</keyword>
<feature type="domain" description="Glycosyltransferase 2-like" evidence="2">
    <location>
        <begin position="157"/>
        <end position="355"/>
    </location>
</feature>
<dbReference type="SUPFAM" id="SSF53448">
    <property type="entry name" value="Nucleotide-diphospho-sugar transferases"/>
    <property type="match status" value="1"/>
</dbReference>
<dbReference type="PANTHER" id="PTHR16779">
    <property type="entry name" value="BETA-1,4-MANNOSYLTRANSFERASE EGH"/>
    <property type="match status" value="1"/>
</dbReference>